<organism evidence="5 6">
    <name type="scientific">Platanthera zijinensis</name>
    <dbReference type="NCBI Taxonomy" id="2320716"/>
    <lineage>
        <taxon>Eukaryota</taxon>
        <taxon>Viridiplantae</taxon>
        <taxon>Streptophyta</taxon>
        <taxon>Embryophyta</taxon>
        <taxon>Tracheophyta</taxon>
        <taxon>Spermatophyta</taxon>
        <taxon>Magnoliopsida</taxon>
        <taxon>Liliopsida</taxon>
        <taxon>Asparagales</taxon>
        <taxon>Orchidaceae</taxon>
        <taxon>Orchidoideae</taxon>
        <taxon>Orchideae</taxon>
        <taxon>Orchidinae</taxon>
        <taxon>Platanthera</taxon>
    </lineage>
</organism>
<keyword evidence="6" id="KW-1185">Reference proteome</keyword>
<comment type="caution">
    <text evidence="5">The sequence shown here is derived from an EMBL/GenBank/DDBJ whole genome shotgun (WGS) entry which is preliminary data.</text>
</comment>
<sequence>MVQTLSPSSRFQMHHHRRYLPAKLSHPITVFTLLWMLVFGSVFAWQTNSFDLIQRLRRAVPPRRPVPNLRPFVFNLTDFGAVGDGKALNTAAFERAVEAILHLAKCGGGQLNVPRGRWLTAPFNMTSHMTIFLEEGAVILGIQDESCWPLLRPLPSYGHGREHIGPRYGSLIHGQHLVDVVITGHNGTIDGQGQSWWIKHAKKLLNHTRGPLVQFMWSKDIVISNITLRDSPFWTIHPYDCTNLTFSSLTILSPLHGAPNTDGIDPDSCQNMLIENCFISVGDDGIAIKSGWDQYGIAYGRPSANIFIRNVTLQSIISAGLSIGSEMSGGVANVTVENARIFDSRRGVRIKTAPGRGGYVRGIAFRNLTLDNVRIGVMVKTDYNEHADSGFDPRAVPEIDGISFEGVRGRGVRVPVRMHGSVEIPVRGVKFKDVTVGIGYKKKRIFQCSYVDGRVVGPVFPAPCEELDVYDEVGRLLRRGTWRNVTGEVDDDR</sequence>
<dbReference type="GO" id="GO:0005975">
    <property type="term" value="P:carbohydrate metabolic process"/>
    <property type="evidence" value="ECO:0007669"/>
    <property type="project" value="InterPro"/>
</dbReference>
<dbReference type="InterPro" id="IPR051801">
    <property type="entry name" value="GH28_Enzymes"/>
</dbReference>
<dbReference type="PANTHER" id="PTHR31339:SF44">
    <property type="entry name" value="PECTIN LYASE-LIKE SUPERFAMILY PROTEIN"/>
    <property type="match status" value="1"/>
</dbReference>
<keyword evidence="2 4" id="KW-0378">Hydrolase</keyword>
<protein>
    <submittedName>
        <fullName evidence="5">Polygalacturonase</fullName>
    </submittedName>
</protein>
<dbReference type="EMBL" id="JBBWWQ010000003">
    <property type="protein sequence ID" value="KAK8952050.1"/>
    <property type="molecule type" value="Genomic_DNA"/>
</dbReference>
<dbReference type="Gene3D" id="2.160.20.10">
    <property type="entry name" value="Single-stranded right-handed beta-helix, Pectin lyase-like"/>
    <property type="match status" value="1"/>
</dbReference>
<evidence type="ECO:0000256" key="3">
    <source>
        <dbReference type="ARBA" id="ARBA00023295"/>
    </source>
</evidence>
<gene>
    <name evidence="5" type="ORF">KSP39_PZI003665</name>
</gene>
<evidence type="ECO:0000256" key="2">
    <source>
        <dbReference type="ARBA" id="ARBA00022801"/>
    </source>
</evidence>
<accession>A0AAP0BWW2</accession>
<comment type="similarity">
    <text evidence="1 4">Belongs to the glycosyl hydrolase 28 family.</text>
</comment>
<dbReference type="Proteomes" id="UP001418222">
    <property type="component" value="Unassembled WGS sequence"/>
</dbReference>
<reference evidence="5 6" key="1">
    <citation type="journal article" date="2022" name="Nat. Plants">
        <title>Genomes of leafy and leafless Platanthera orchids illuminate the evolution of mycoheterotrophy.</title>
        <authorList>
            <person name="Li M.H."/>
            <person name="Liu K.W."/>
            <person name="Li Z."/>
            <person name="Lu H.C."/>
            <person name="Ye Q.L."/>
            <person name="Zhang D."/>
            <person name="Wang J.Y."/>
            <person name="Li Y.F."/>
            <person name="Zhong Z.M."/>
            <person name="Liu X."/>
            <person name="Yu X."/>
            <person name="Liu D.K."/>
            <person name="Tu X.D."/>
            <person name="Liu B."/>
            <person name="Hao Y."/>
            <person name="Liao X.Y."/>
            <person name="Jiang Y.T."/>
            <person name="Sun W.H."/>
            <person name="Chen J."/>
            <person name="Chen Y.Q."/>
            <person name="Ai Y."/>
            <person name="Zhai J.W."/>
            <person name="Wu S.S."/>
            <person name="Zhou Z."/>
            <person name="Hsiao Y.Y."/>
            <person name="Wu W.L."/>
            <person name="Chen Y.Y."/>
            <person name="Lin Y.F."/>
            <person name="Hsu J.L."/>
            <person name="Li C.Y."/>
            <person name="Wang Z.W."/>
            <person name="Zhao X."/>
            <person name="Zhong W.Y."/>
            <person name="Ma X.K."/>
            <person name="Ma L."/>
            <person name="Huang J."/>
            <person name="Chen G.Z."/>
            <person name="Huang M.Z."/>
            <person name="Huang L."/>
            <person name="Peng D.H."/>
            <person name="Luo Y.B."/>
            <person name="Zou S.Q."/>
            <person name="Chen S.P."/>
            <person name="Lan S."/>
            <person name="Tsai W.C."/>
            <person name="Van de Peer Y."/>
            <person name="Liu Z.J."/>
        </authorList>
    </citation>
    <scope>NUCLEOTIDE SEQUENCE [LARGE SCALE GENOMIC DNA]</scope>
    <source>
        <strain evidence="5">Lor287</strain>
    </source>
</reference>
<evidence type="ECO:0000313" key="6">
    <source>
        <dbReference type="Proteomes" id="UP001418222"/>
    </source>
</evidence>
<dbReference type="SMART" id="SM00710">
    <property type="entry name" value="PbH1"/>
    <property type="match status" value="5"/>
</dbReference>
<proteinExistence type="inferred from homology"/>
<dbReference type="InterPro" id="IPR012334">
    <property type="entry name" value="Pectin_lyas_fold"/>
</dbReference>
<dbReference type="InterPro" id="IPR006626">
    <property type="entry name" value="PbH1"/>
</dbReference>
<dbReference type="SUPFAM" id="SSF51126">
    <property type="entry name" value="Pectin lyase-like"/>
    <property type="match status" value="1"/>
</dbReference>
<dbReference type="InterPro" id="IPR011050">
    <property type="entry name" value="Pectin_lyase_fold/virulence"/>
</dbReference>
<evidence type="ECO:0000256" key="4">
    <source>
        <dbReference type="RuleBase" id="RU361169"/>
    </source>
</evidence>
<dbReference type="PANTHER" id="PTHR31339">
    <property type="entry name" value="PECTIN LYASE-RELATED"/>
    <property type="match status" value="1"/>
</dbReference>
<dbReference type="Pfam" id="PF00295">
    <property type="entry name" value="Glyco_hydro_28"/>
    <property type="match status" value="1"/>
</dbReference>
<name>A0AAP0BWW2_9ASPA</name>
<dbReference type="InterPro" id="IPR000743">
    <property type="entry name" value="Glyco_hydro_28"/>
</dbReference>
<evidence type="ECO:0000256" key="1">
    <source>
        <dbReference type="ARBA" id="ARBA00008834"/>
    </source>
</evidence>
<evidence type="ECO:0000313" key="5">
    <source>
        <dbReference type="EMBL" id="KAK8952050.1"/>
    </source>
</evidence>
<dbReference type="AlphaFoldDB" id="A0AAP0BWW2"/>
<keyword evidence="3 4" id="KW-0326">Glycosidase</keyword>
<dbReference type="GO" id="GO:0004650">
    <property type="term" value="F:polygalacturonase activity"/>
    <property type="evidence" value="ECO:0007669"/>
    <property type="project" value="InterPro"/>
</dbReference>